<reference evidence="1 2" key="1">
    <citation type="journal article" date="2014" name="Genome Announc.">
        <title>Complete genome sequence of Magnetospirillum gryphiswaldense MSR-1.</title>
        <authorList>
            <person name="Wang X."/>
            <person name="Wang Q."/>
            <person name="Zhang W."/>
            <person name="Wang Y."/>
            <person name="Li L."/>
            <person name="Wen T."/>
            <person name="Zhang T."/>
            <person name="Zhang Y."/>
            <person name="Xu J."/>
            <person name="Hu J."/>
            <person name="Li S."/>
            <person name="Liu L."/>
            <person name="Liu J."/>
            <person name="Jiang W."/>
            <person name="Tian J."/>
            <person name="Li Y."/>
            <person name="Schuler D."/>
            <person name="Wang L."/>
            <person name="Li J."/>
        </authorList>
    </citation>
    <scope>NUCLEOTIDE SEQUENCE [LARGE SCALE GENOMIC DNA]</scope>
    <source>
        <strain evidence="2">DSM 6361 / JCM 21280 / NBRC 15271 / MSR-1</strain>
    </source>
</reference>
<gene>
    <name evidence="1" type="ordered locus">MGMSRv2__2937</name>
</gene>
<evidence type="ECO:0000313" key="2">
    <source>
        <dbReference type="Proteomes" id="UP000018922"/>
    </source>
</evidence>
<evidence type="ECO:0000313" key="1">
    <source>
        <dbReference type="EMBL" id="CDL00152.1"/>
    </source>
</evidence>
<protein>
    <recommendedName>
        <fullName evidence="3">Helicase/UvrB N-terminal domain-containing protein</fullName>
    </recommendedName>
</protein>
<proteinExistence type="predicted"/>
<organism evidence="1 2">
    <name type="scientific">Magnetospirillum gryphiswaldense (strain DSM 6361 / JCM 21280 / NBRC 15271 / MSR-1)</name>
    <dbReference type="NCBI Taxonomy" id="431944"/>
    <lineage>
        <taxon>Bacteria</taxon>
        <taxon>Pseudomonadati</taxon>
        <taxon>Pseudomonadota</taxon>
        <taxon>Alphaproteobacteria</taxon>
        <taxon>Rhodospirillales</taxon>
        <taxon>Rhodospirillaceae</taxon>
        <taxon>Magnetospirillum</taxon>
    </lineage>
</organism>
<name>V6F431_MAGGM</name>
<evidence type="ECO:0008006" key="3">
    <source>
        <dbReference type="Google" id="ProtNLM"/>
    </source>
</evidence>
<dbReference type="HOGENOM" id="CLU_2770969_0_0_5"/>
<accession>V6F431</accession>
<dbReference type="KEGG" id="mgy:MGMSRv2__2937"/>
<keyword evidence="2" id="KW-1185">Reference proteome</keyword>
<dbReference type="AlphaFoldDB" id="V6F431"/>
<sequence>MEKHWVETLGNASSDKLRAIWGQLAEAFGQAIGAHGTDDERTWRVLQPPTGTGKTQGLCVYAAMLDPGE</sequence>
<dbReference type="Proteomes" id="UP000018922">
    <property type="component" value="Chromosome I"/>
</dbReference>
<dbReference type="EMBL" id="HG794546">
    <property type="protein sequence ID" value="CDL00152.1"/>
    <property type="molecule type" value="Genomic_DNA"/>
</dbReference>